<keyword evidence="11" id="KW-0732">Signal</keyword>
<feature type="transmembrane region" description="Helical" evidence="24">
    <location>
        <begin position="1668"/>
        <end position="1688"/>
    </location>
</feature>
<dbReference type="InterPro" id="IPR049126">
    <property type="entry name" value="FAN1-like_TPR"/>
</dbReference>
<keyword evidence="20" id="KW-0325">Glycoprotein</keyword>
<evidence type="ECO:0000256" key="11">
    <source>
        <dbReference type="ARBA" id="ARBA00022729"/>
    </source>
</evidence>
<organism evidence="27 28">
    <name type="scientific">Bursaphelenchus xylophilus</name>
    <name type="common">Pinewood nematode worm</name>
    <name type="synonym">Aphelenchoides xylophilus</name>
    <dbReference type="NCBI Taxonomy" id="6326"/>
    <lineage>
        <taxon>Eukaryota</taxon>
        <taxon>Metazoa</taxon>
        <taxon>Ecdysozoa</taxon>
        <taxon>Nematoda</taxon>
        <taxon>Chromadorea</taxon>
        <taxon>Rhabditida</taxon>
        <taxon>Tylenchina</taxon>
        <taxon>Tylenchomorpha</taxon>
        <taxon>Aphelenchoidea</taxon>
        <taxon>Aphelenchoididae</taxon>
        <taxon>Bursaphelenchus</taxon>
    </lineage>
</organism>
<dbReference type="SMR" id="A0A7I8XFG0"/>
<evidence type="ECO:0000259" key="26">
    <source>
        <dbReference type="SMART" id="SM00990"/>
    </source>
</evidence>
<dbReference type="Pfam" id="PF08774">
    <property type="entry name" value="VRR_NUC"/>
    <property type="match status" value="1"/>
</dbReference>
<dbReference type="InterPro" id="IPR049132">
    <property type="entry name" value="FAN1-like_euk"/>
</dbReference>
<dbReference type="InterPro" id="IPR004837">
    <property type="entry name" value="NaCa_Exmemb"/>
</dbReference>
<evidence type="ECO:0000256" key="18">
    <source>
        <dbReference type="ARBA" id="ARBA00023065"/>
    </source>
</evidence>
<evidence type="ECO:0000256" key="15">
    <source>
        <dbReference type="ARBA" id="ARBA00022860"/>
    </source>
</evidence>
<feature type="transmembrane region" description="Helical" evidence="24">
    <location>
        <begin position="1591"/>
        <end position="1611"/>
    </location>
</feature>
<evidence type="ECO:0000256" key="23">
    <source>
        <dbReference type="SAM" id="MobiDB-lite"/>
    </source>
</evidence>
<keyword evidence="16 24" id="KW-1133">Transmembrane helix</keyword>
<feature type="transmembrane region" description="Helical" evidence="24">
    <location>
        <begin position="996"/>
        <end position="1015"/>
    </location>
</feature>
<dbReference type="GO" id="GO:0098703">
    <property type="term" value="P:calcium ion import across plasma membrane"/>
    <property type="evidence" value="ECO:0007669"/>
    <property type="project" value="TreeGrafter"/>
</dbReference>
<evidence type="ECO:0000256" key="22">
    <source>
        <dbReference type="ARBA" id="ARBA00033667"/>
    </source>
</evidence>
<keyword evidence="28" id="KW-1185">Reference proteome</keyword>
<evidence type="ECO:0000256" key="14">
    <source>
        <dbReference type="ARBA" id="ARBA00022837"/>
    </source>
</evidence>
<evidence type="ECO:0000256" key="19">
    <source>
        <dbReference type="ARBA" id="ARBA00023136"/>
    </source>
</evidence>
<keyword evidence="8 24" id="KW-0812">Transmembrane</keyword>
<feature type="transmembrane region" description="Helical" evidence="24">
    <location>
        <begin position="934"/>
        <end position="955"/>
    </location>
</feature>
<keyword evidence="4" id="KW-0813">Transport</keyword>
<comment type="caution">
    <text evidence="27">The sequence shown here is derived from an EMBL/GenBank/DDBJ whole genome shotgun (WGS) entry which is preliminary data.</text>
</comment>
<evidence type="ECO:0000256" key="17">
    <source>
        <dbReference type="ARBA" id="ARBA00023053"/>
    </source>
</evidence>
<comment type="similarity">
    <text evidence="3">Belongs to the Ca(2+):cation antiporter (CaCA) (TC 2.A.19) family. SLC8 subfamily.</text>
</comment>
<keyword evidence="12" id="KW-0677">Repeat</keyword>
<dbReference type="SMART" id="SM00990">
    <property type="entry name" value="VRR_NUC"/>
    <property type="match status" value="1"/>
</dbReference>
<dbReference type="InterPro" id="IPR038081">
    <property type="entry name" value="CalX-like_sf"/>
</dbReference>
<dbReference type="GO" id="GO:0042383">
    <property type="term" value="C:sarcolemma"/>
    <property type="evidence" value="ECO:0007669"/>
    <property type="project" value="TreeGrafter"/>
</dbReference>
<keyword evidence="6" id="KW-1003">Cell membrane</keyword>
<dbReference type="EMBL" id="CAJFDI010000005">
    <property type="protein sequence ID" value="CAD5232225.1"/>
    <property type="molecule type" value="Genomic_DNA"/>
</dbReference>
<dbReference type="InterPro" id="IPR014883">
    <property type="entry name" value="VRR_NUC"/>
</dbReference>
<reference evidence="27" key="1">
    <citation type="submission" date="2020-09" db="EMBL/GenBank/DDBJ databases">
        <authorList>
            <person name="Kikuchi T."/>
        </authorList>
    </citation>
    <scope>NUCLEOTIDE SEQUENCE</scope>
    <source>
        <strain evidence="27">Ka4C1</strain>
    </source>
</reference>
<dbReference type="GO" id="GO:0098794">
    <property type="term" value="C:postsynapse"/>
    <property type="evidence" value="ECO:0007669"/>
    <property type="project" value="TreeGrafter"/>
</dbReference>
<keyword evidence="5" id="KW-0050">Antiport</keyword>
<dbReference type="GO" id="GO:0030424">
    <property type="term" value="C:axon"/>
    <property type="evidence" value="ECO:0007669"/>
    <property type="project" value="TreeGrafter"/>
</dbReference>
<name>A0A7I8XFG0_BURXY</name>
<dbReference type="PANTHER" id="PTHR11878">
    <property type="entry name" value="SODIUM/CALCIUM EXCHANGER"/>
    <property type="match status" value="1"/>
</dbReference>
<feature type="transmembrane region" description="Helical" evidence="24">
    <location>
        <begin position="842"/>
        <end position="860"/>
    </location>
</feature>
<feature type="domain" description="VRR-NUC" evidence="26">
    <location>
        <begin position="646"/>
        <end position="765"/>
    </location>
</feature>
<dbReference type="GO" id="GO:0005432">
    <property type="term" value="F:calcium:sodium antiporter activity"/>
    <property type="evidence" value="ECO:0007669"/>
    <property type="project" value="InterPro"/>
</dbReference>
<dbReference type="InterPro" id="IPR051171">
    <property type="entry name" value="CaCA"/>
</dbReference>
<proteinExistence type="inferred from homology"/>
<dbReference type="Gene3D" id="1.20.1420.30">
    <property type="entry name" value="NCX, central ion-binding region"/>
    <property type="match status" value="2"/>
</dbReference>
<dbReference type="GO" id="GO:0016788">
    <property type="term" value="F:hydrolase activity, acting on ester bonds"/>
    <property type="evidence" value="ECO:0007669"/>
    <property type="project" value="InterPro"/>
</dbReference>
<evidence type="ECO:0000256" key="12">
    <source>
        <dbReference type="ARBA" id="ARBA00022737"/>
    </source>
</evidence>
<accession>A0A7I8XFG0</accession>
<keyword evidence="15" id="KW-0112">Calmodulin-binding</keyword>
<dbReference type="Pfam" id="PF03160">
    <property type="entry name" value="Calx-beta"/>
    <property type="match status" value="1"/>
</dbReference>
<dbReference type="InterPro" id="IPR044880">
    <property type="entry name" value="NCX_ion-bd_dom_sf"/>
</dbReference>
<evidence type="ECO:0000313" key="28">
    <source>
        <dbReference type="Proteomes" id="UP000659654"/>
    </source>
</evidence>
<keyword evidence="14" id="KW-0106">Calcium</keyword>
<evidence type="ECO:0000256" key="21">
    <source>
        <dbReference type="ARBA" id="ARBA00023201"/>
    </source>
</evidence>
<dbReference type="Pfam" id="PF01699">
    <property type="entry name" value="Na_Ca_ex"/>
    <property type="match status" value="2"/>
</dbReference>
<feature type="domain" description="Calx-beta" evidence="25">
    <location>
        <begin position="1282"/>
        <end position="1381"/>
    </location>
</feature>
<comment type="cofactor">
    <cofactor evidence="1">
        <name>Mg(2+)</name>
        <dbReference type="ChEBI" id="CHEBI:18420"/>
    </cofactor>
</comment>
<feature type="transmembrane region" description="Helical" evidence="24">
    <location>
        <begin position="1700"/>
        <end position="1720"/>
    </location>
</feature>
<comment type="subcellular location">
    <subcellularLocation>
        <location evidence="2">Cell membrane</location>
        <topology evidence="2">Multi-pass membrane protein</topology>
    </subcellularLocation>
</comment>
<evidence type="ECO:0000256" key="2">
    <source>
        <dbReference type="ARBA" id="ARBA00004651"/>
    </source>
</evidence>
<dbReference type="OrthoDB" id="418484at2759"/>
<sequence>MSLKEAFERAKRGATCGECGANVPYCYIERHKNECIVRFDDSKGDDSDIEVVECVQFSQRIVVNEQVAATKDEPFAKRVKISPSIKRPAPQVLPEAIDDLPADVLYKKCIDKLELPINEKDLHYTVRIFRNICKTVLTHDLSDEPSCSFWAPLLPSFYRFLSLEADERDVALWLCQNGRRWYVPSRLSIRYRESLDLKKIFPKLYAKGLLSALTDEYETGLDEVLSVLNAEELRTFCARMKLNKPKNKSEEARRSIVNQIENQKGICGGSVKQAALKNVQNIVGSMYRVNLSFYQFVVSFCTVYSPFTMDSHRLFDDDGLVLIRDLFYEMYNVEKKTEKYMYCDKEITRIKGIYRGYDDFMKFITAKLLEMEVAALNRRKKHSEICNRVKVAASDLQSFRMDVGMLAFYQKVPDFLLKFTYPAILIRLVMHGAESAQKLKDYELACNFISFLILRKDLDRFYLNRRGHLMDRLALNMEFHHKRPDSAFTLCKSFVKDPLILQRDRLSLQDRAVKLAKGQKKEFTPVIHLVDPEIITISATTLSKNLGNGRTNMFMSKNGDNVDYCSVEQIALIHLIEKAGFENGLHKEGGVWHTLFGLTCVDIIFDKCIPNSWISELQTCPMDQNSRLFYESRKDQFENRFAEIRNDRQKLHDIVKLNFELYYATKSAEVDWNTFSMAQNRDERLWEILECVDLEMLINLFRRFATDYRNSRSGMPDLTVWNRTQKTLAVVEVKGPGDKLSTKQRLWLDFFVRNKTRAFTDFDRQPSPTGLDHSTMSNGCRWWSMPPPVMLALAVLFISIATTEAGTNCSAADATRNCVDGLLIPLWRPFLDLSLGDRVFRGGIYFLIIIYMFLGVSIVADRFMSGIEVITSMERTVVVKRPGLEPMKIKVRIWNDTVSNLTLMALGSSAPEILLSIIEVLAKGFEAGDLGPNTIVGSAAFNLFMITAICVMAVPSTEVRRQKHLDVFFVTATWSIFAYIWMYIILSVITPGVIDIWEGVVTFAFFPLTVFTAWVTDIKILHKKFLPHRYRRGSHGLIATEAEEMKMLEGNGIANSNAYKSGIQGELDPALRAFEEHRREFIETMRELRRKNPHLDPVQLQKQAEYEMINKGPKSRAFYRVQATRRLIGGGDIIKKRLDKEHDKSLDAILNAQEKQARQNTCRIFFDPAHYTVLENVGTFDVMVGRDGGPEGLTVMVDYYTEDGTANAESDYIPVKGTLTFRPEDRHQKITIEIVDDDVFEEDEHFYLHLTNLRVRTKDGLILDPSRLGGVPVAQLELPATATVMILDDDHAGVFSFEHDHFQVIENCGVLHLKINRTSGCRGEVVVPYKTYDGTAVGNKDYEVKEGEVVFGNNQTEAVVEIGIVDTEQYERSDFFYIELQPPIWAKKMSDVRKCQERFSRRIERKRQSSLFPGSQDESGRLTPNRRRSMFSAEGFFQGKVRDRLGSVFSGSIASLASQLSQQPGEDNAIHLTEDQLEVAELGKPRLGEYRKCQITIKESKEFQGVVDRMLKTANASFMLGTSSWREQFVEALTVSAGDDEDDDDGEDGSQTGTEVTAKQPVTPSKYDYFMHFLTVPWKLLFATIPPTDYWGGWACFTISILMIGILTAVIGDMASQFGCWVGLKDAVTAISFVAVGTSVPDTFASKVSAVQDKYADNSIGNVTGSNAVNVFLGIGIAWTMAAVVHWYRGNIFHVDPGTLAFSVTIFCIEAFICIIVIVLRRHPKIGGELGGPRKIQVATSLFMTVLWLIYLGLSALESYCYIAGF</sequence>
<dbReference type="InterPro" id="IPR004836">
    <property type="entry name" value="Na_Ca_Ex"/>
</dbReference>
<evidence type="ECO:0000256" key="13">
    <source>
        <dbReference type="ARBA" id="ARBA00022801"/>
    </source>
</evidence>
<dbReference type="GO" id="GO:0007154">
    <property type="term" value="P:cell communication"/>
    <property type="evidence" value="ECO:0007669"/>
    <property type="project" value="InterPro"/>
</dbReference>
<dbReference type="Proteomes" id="UP000582659">
    <property type="component" value="Unassembled WGS sequence"/>
</dbReference>
<dbReference type="EMBL" id="CAJFCV020000005">
    <property type="protein sequence ID" value="CAG9124316.1"/>
    <property type="molecule type" value="Genomic_DNA"/>
</dbReference>
<feature type="compositionally biased region" description="Acidic residues" evidence="23">
    <location>
        <begin position="1538"/>
        <end position="1548"/>
    </location>
</feature>
<evidence type="ECO:0000256" key="7">
    <source>
        <dbReference type="ARBA" id="ARBA00022568"/>
    </source>
</evidence>
<dbReference type="PANTHER" id="PTHR11878:SF65">
    <property type="entry name" value="NA_CA-EXCHANGE PROTEIN, ISOFORM G"/>
    <property type="match status" value="1"/>
</dbReference>
<gene>
    <name evidence="27" type="ORF">BXYJ_LOCUS12316</name>
</gene>
<feature type="transmembrane region" description="Helical" evidence="24">
    <location>
        <begin position="1741"/>
        <end position="1765"/>
    </location>
</feature>
<evidence type="ECO:0000256" key="10">
    <source>
        <dbReference type="ARBA" id="ARBA00022723"/>
    </source>
</evidence>
<dbReference type="GO" id="GO:0046872">
    <property type="term" value="F:metal ion binding"/>
    <property type="evidence" value="ECO:0007669"/>
    <property type="project" value="UniProtKB-KW"/>
</dbReference>
<keyword evidence="13" id="KW-0378">Hydrolase</keyword>
<evidence type="ECO:0000256" key="16">
    <source>
        <dbReference type="ARBA" id="ARBA00022989"/>
    </source>
</evidence>
<dbReference type="SUPFAM" id="SSF141072">
    <property type="entry name" value="CalX-like"/>
    <property type="match status" value="2"/>
</dbReference>
<dbReference type="Gene3D" id="2.60.40.2030">
    <property type="match status" value="2"/>
</dbReference>
<feature type="region of interest" description="Disordered" evidence="23">
    <location>
        <begin position="1406"/>
        <end position="1425"/>
    </location>
</feature>
<evidence type="ECO:0000256" key="24">
    <source>
        <dbReference type="SAM" id="Phobius"/>
    </source>
</evidence>
<keyword evidence="9" id="KW-0540">Nuclease</keyword>
<evidence type="ECO:0000256" key="3">
    <source>
        <dbReference type="ARBA" id="ARBA00007489"/>
    </source>
</evidence>
<keyword evidence="10" id="KW-0479">Metal-binding</keyword>
<dbReference type="InterPro" id="IPR003644">
    <property type="entry name" value="Calx_beta"/>
</dbReference>
<evidence type="ECO:0000256" key="20">
    <source>
        <dbReference type="ARBA" id="ARBA00023180"/>
    </source>
</evidence>
<dbReference type="SMART" id="SM00237">
    <property type="entry name" value="Calx_beta"/>
    <property type="match status" value="2"/>
</dbReference>
<dbReference type="Pfam" id="PF21170">
    <property type="entry name" value="FAN1_TPR"/>
    <property type="match status" value="1"/>
</dbReference>
<evidence type="ECO:0000256" key="1">
    <source>
        <dbReference type="ARBA" id="ARBA00001946"/>
    </source>
</evidence>
<evidence type="ECO:0000256" key="5">
    <source>
        <dbReference type="ARBA" id="ARBA00022449"/>
    </source>
</evidence>
<dbReference type="Pfam" id="PF16494">
    <property type="entry name" value="Na_Ca_ex_C"/>
    <property type="match status" value="1"/>
</dbReference>
<evidence type="ECO:0000313" key="27">
    <source>
        <dbReference type="EMBL" id="CAD5232225.1"/>
    </source>
</evidence>
<feature type="region of interest" description="Disordered" evidence="23">
    <location>
        <begin position="1536"/>
        <end position="1558"/>
    </location>
</feature>
<keyword evidence="7" id="KW-0109">Calcium transport</keyword>
<feature type="transmembrane region" description="Helical" evidence="24">
    <location>
        <begin position="967"/>
        <end position="990"/>
    </location>
</feature>
<dbReference type="GO" id="GO:0005516">
    <property type="term" value="F:calmodulin binding"/>
    <property type="evidence" value="ECO:0007669"/>
    <property type="project" value="UniProtKB-KW"/>
</dbReference>
<dbReference type="GO" id="GO:0004518">
    <property type="term" value="F:nuclease activity"/>
    <property type="evidence" value="ECO:0007669"/>
    <property type="project" value="UniProtKB-KW"/>
</dbReference>
<dbReference type="NCBIfam" id="TIGR00845">
    <property type="entry name" value="caca"/>
    <property type="match status" value="1"/>
</dbReference>
<evidence type="ECO:0000256" key="8">
    <source>
        <dbReference type="ARBA" id="ARBA00022692"/>
    </source>
</evidence>
<keyword evidence="19 24" id="KW-0472">Membrane</keyword>
<keyword evidence="17" id="KW-0915">Sodium</keyword>
<keyword evidence="21" id="KW-0739">Sodium transport</keyword>
<dbReference type="InterPro" id="IPR032452">
    <property type="entry name" value="Na_Ca_Ex_C-exten"/>
</dbReference>
<evidence type="ECO:0000256" key="4">
    <source>
        <dbReference type="ARBA" id="ARBA00022448"/>
    </source>
</evidence>
<dbReference type="Proteomes" id="UP000659654">
    <property type="component" value="Unassembled WGS sequence"/>
</dbReference>
<evidence type="ECO:0000256" key="9">
    <source>
        <dbReference type="ARBA" id="ARBA00022722"/>
    </source>
</evidence>
<evidence type="ECO:0000256" key="6">
    <source>
        <dbReference type="ARBA" id="ARBA00022475"/>
    </source>
</evidence>
<dbReference type="PRINTS" id="PR01259">
    <property type="entry name" value="NACAEXCHNGR"/>
</dbReference>
<feature type="domain" description="Calx-beta" evidence="25">
    <location>
        <begin position="1151"/>
        <end position="1251"/>
    </location>
</feature>
<evidence type="ECO:0000259" key="25">
    <source>
        <dbReference type="SMART" id="SM00237"/>
    </source>
</evidence>
<protein>
    <submittedName>
        <fullName evidence="27">(pine wood nematode) hypothetical protein</fullName>
    </submittedName>
</protein>
<comment type="catalytic activity">
    <reaction evidence="22">
        <text>Ca(2+)(in) + 3 Na(+)(out) = Ca(2+)(out) + 3 Na(+)(in)</text>
        <dbReference type="Rhea" id="RHEA:69955"/>
        <dbReference type="ChEBI" id="CHEBI:29101"/>
        <dbReference type="ChEBI" id="CHEBI:29108"/>
    </reaction>
</comment>
<feature type="transmembrane region" description="Helical" evidence="24">
    <location>
        <begin position="898"/>
        <end position="922"/>
    </location>
</feature>
<keyword evidence="18" id="KW-0406">Ion transport</keyword>
<dbReference type="CDD" id="cd22326">
    <property type="entry name" value="FAN1-like"/>
    <property type="match status" value="1"/>
</dbReference>